<evidence type="ECO:0000313" key="3">
    <source>
        <dbReference type="Proteomes" id="UP001521150"/>
    </source>
</evidence>
<evidence type="ECO:0000256" key="1">
    <source>
        <dbReference type="SAM" id="MobiDB-lite"/>
    </source>
</evidence>
<protein>
    <submittedName>
        <fullName evidence="2">Uncharacterized protein</fullName>
    </submittedName>
</protein>
<feature type="region of interest" description="Disordered" evidence="1">
    <location>
        <begin position="37"/>
        <end position="60"/>
    </location>
</feature>
<accession>A0ABS8ZFK1</accession>
<reference evidence="2 3" key="1">
    <citation type="submission" date="2021-12" db="EMBL/GenBank/DDBJ databases">
        <title>Genome sequence of Kibdelosporangium philippinense ATCC 49844.</title>
        <authorList>
            <person name="Fedorov E.A."/>
            <person name="Omeragic M."/>
            <person name="Shalygina K.F."/>
            <person name="Maclea K.S."/>
        </authorList>
    </citation>
    <scope>NUCLEOTIDE SEQUENCE [LARGE SCALE GENOMIC DNA]</scope>
    <source>
        <strain evidence="2 3">ATCC 49844</strain>
    </source>
</reference>
<sequence length="60" mass="6756">MGRRIRITAIKKKEPVVGLYVQALITYVRELQAAEDQQQKPKFEAATDDVTPNLGLSRSI</sequence>
<gene>
    <name evidence="2" type="ORF">LWC34_27775</name>
</gene>
<proteinExistence type="predicted"/>
<organism evidence="2 3">
    <name type="scientific">Kibdelosporangium philippinense</name>
    <dbReference type="NCBI Taxonomy" id="211113"/>
    <lineage>
        <taxon>Bacteria</taxon>
        <taxon>Bacillati</taxon>
        <taxon>Actinomycetota</taxon>
        <taxon>Actinomycetes</taxon>
        <taxon>Pseudonocardiales</taxon>
        <taxon>Pseudonocardiaceae</taxon>
        <taxon>Kibdelosporangium</taxon>
    </lineage>
</organism>
<comment type="caution">
    <text evidence="2">The sequence shown here is derived from an EMBL/GenBank/DDBJ whole genome shotgun (WGS) entry which is preliminary data.</text>
</comment>
<dbReference type="EMBL" id="JAJVCN010000002">
    <property type="protein sequence ID" value="MCE7006600.1"/>
    <property type="molecule type" value="Genomic_DNA"/>
</dbReference>
<dbReference type="RefSeq" id="WP_233728057.1">
    <property type="nucleotide sequence ID" value="NZ_JAJVCN010000002.1"/>
</dbReference>
<dbReference type="Proteomes" id="UP001521150">
    <property type="component" value="Unassembled WGS sequence"/>
</dbReference>
<evidence type="ECO:0000313" key="2">
    <source>
        <dbReference type="EMBL" id="MCE7006600.1"/>
    </source>
</evidence>
<keyword evidence="3" id="KW-1185">Reference proteome</keyword>
<name>A0ABS8ZFK1_9PSEU</name>